<dbReference type="GO" id="GO:0015031">
    <property type="term" value="P:protein transport"/>
    <property type="evidence" value="ECO:0007669"/>
    <property type="project" value="UniProtKB-KW"/>
</dbReference>
<evidence type="ECO:0000313" key="12">
    <source>
        <dbReference type="Proteomes" id="UP000011083"/>
    </source>
</evidence>
<evidence type="ECO:0000256" key="5">
    <source>
        <dbReference type="ARBA" id="ARBA00022927"/>
    </source>
</evidence>
<keyword evidence="7" id="KW-0175">Coiled coil</keyword>
<evidence type="ECO:0000256" key="7">
    <source>
        <dbReference type="ARBA" id="ARBA00023054"/>
    </source>
</evidence>
<comment type="subcellular location">
    <subcellularLocation>
        <location evidence="1">Golgi apparatus</location>
        <location evidence="1">trans-Golgi network</location>
    </subcellularLocation>
</comment>
<dbReference type="InterPro" id="IPR019515">
    <property type="entry name" value="VPS54_N"/>
</dbReference>
<evidence type="ECO:0000259" key="10">
    <source>
        <dbReference type="Pfam" id="PF10475"/>
    </source>
</evidence>
<dbReference type="GO" id="GO:0000938">
    <property type="term" value="C:GARP complex"/>
    <property type="evidence" value="ECO:0007669"/>
    <property type="project" value="InterPro"/>
</dbReference>
<dbReference type="GO" id="GO:0042147">
    <property type="term" value="P:retrograde transport, endosome to Golgi"/>
    <property type="evidence" value="ECO:0007669"/>
    <property type="project" value="InterPro"/>
</dbReference>
<feature type="domain" description="Vacuolar protein sorting-associated protein 54 N-terminal" evidence="10">
    <location>
        <begin position="106"/>
        <end position="296"/>
    </location>
</feature>
<dbReference type="InterPro" id="IPR039745">
    <property type="entry name" value="Vps54"/>
</dbReference>
<dbReference type="Proteomes" id="UP000011083">
    <property type="component" value="Unassembled WGS sequence"/>
</dbReference>
<feature type="region of interest" description="Disordered" evidence="8">
    <location>
        <begin position="620"/>
        <end position="690"/>
    </location>
</feature>
<feature type="compositionally biased region" description="Low complexity" evidence="8">
    <location>
        <begin position="706"/>
        <end position="729"/>
    </location>
</feature>
<feature type="region of interest" description="Disordered" evidence="8">
    <location>
        <begin position="24"/>
        <end position="57"/>
    </location>
</feature>
<keyword evidence="5" id="KW-0653">Protein transport</keyword>
<dbReference type="Pfam" id="PF10475">
    <property type="entry name" value="Vps54_N"/>
    <property type="match status" value="1"/>
</dbReference>
<feature type="compositionally biased region" description="Low complexity" evidence="8">
    <location>
        <begin position="1082"/>
        <end position="1093"/>
    </location>
</feature>
<protein>
    <recommendedName>
        <fullName evidence="3">Vacuolar protein sorting-associated protein 54</fullName>
    </recommendedName>
</protein>
<keyword evidence="4" id="KW-0813">Transport</keyword>
<dbReference type="PANTHER" id="PTHR12965">
    <property type="entry name" value="VACUOLAR PROTEIN SORTING 54"/>
    <property type="match status" value="1"/>
</dbReference>
<feature type="compositionally biased region" description="Basic and acidic residues" evidence="8">
    <location>
        <begin position="637"/>
        <end position="649"/>
    </location>
</feature>
<feature type="compositionally biased region" description="Low complexity" evidence="8">
    <location>
        <begin position="759"/>
        <end position="798"/>
    </location>
</feature>
<feature type="compositionally biased region" description="Gly residues" evidence="8">
    <location>
        <begin position="459"/>
        <end position="472"/>
    </location>
</feature>
<feature type="region of interest" description="Disordered" evidence="8">
    <location>
        <begin position="450"/>
        <end position="477"/>
    </location>
</feature>
<evidence type="ECO:0000256" key="1">
    <source>
        <dbReference type="ARBA" id="ARBA00004601"/>
    </source>
</evidence>
<feature type="compositionally biased region" description="Low complexity" evidence="8">
    <location>
        <begin position="32"/>
        <end position="57"/>
    </location>
</feature>
<feature type="domain" description="Vacuolar protein sorting-associated protein 54 C-terminal" evidence="9">
    <location>
        <begin position="831"/>
        <end position="963"/>
    </location>
</feature>
<feature type="region of interest" description="Disordered" evidence="8">
    <location>
        <begin position="747"/>
        <end position="798"/>
    </location>
</feature>
<feature type="region of interest" description="Disordered" evidence="8">
    <location>
        <begin position="1073"/>
        <end position="1093"/>
    </location>
</feature>
<evidence type="ECO:0000256" key="4">
    <source>
        <dbReference type="ARBA" id="ARBA00022448"/>
    </source>
</evidence>
<dbReference type="STRING" id="1257118.L8GXG3"/>
<dbReference type="GO" id="GO:0005829">
    <property type="term" value="C:cytosol"/>
    <property type="evidence" value="ECO:0007669"/>
    <property type="project" value="GOC"/>
</dbReference>
<proteinExistence type="inferred from homology"/>
<dbReference type="GO" id="GO:0006896">
    <property type="term" value="P:Golgi to vacuole transport"/>
    <property type="evidence" value="ECO:0007669"/>
    <property type="project" value="TreeGrafter"/>
</dbReference>
<evidence type="ECO:0000259" key="9">
    <source>
        <dbReference type="Pfam" id="PF07928"/>
    </source>
</evidence>
<dbReference type="OrthoDB" id="10259024at2759"/>
<dbReference type="KEGG" id="acan:ACA1_064620"/>
<organism evidence="11 12">
    <name type="scientific">Acanthamoeba castellanii (strain ATCC 30010 / Neff)</name>
    <dbReference type="NCBI Taxonomy" id="1257118"/>
    <lineage>
        <taxon>Eukaryota</taxon>
        <taxon>Amoebozoa</taxon>
        <taxon>Discosea</taxon>
        <taxon>Longamoebia</taxon>
        <taxon>Centramoebida</taxon>
        <taxon>Acanthamoebidae</taxon>
        <taxon>Acanthamoeba</taxon>
    </lineage>
</organism>
<dbReference type="PANTHER" id="PTHR12965:SF0">
    <property type="entry name" value="VACUOLAR PROTEIN SORTING-ASSOCIATED PROTEIN 54"/>
    <property type="match status" value="1"/>
</dbReference>
<gene>
    <name evidence="11" type="ORF">ACA1_064620</name>
</gene>
<reference evidence="11 12" key="1">
    <citation type="journal article" date="2013" name="Genome Biol.">
        <title>Genome of Acanthamoeba castellanii highlights extensive lateral gene transfer and early evolution of tyrosine kinase signaling.</title>
        <authorList>
            <person name="Clarke M."/>
            <person name="Lohan A.J."/>
            <person name="Liu B."/>
            <person name="Lagkouvardos I."/>
            <person name="Roy S."/>
            <person name="Zafar N."/>
            <person name="Bertelli C."/>
            <person name="Schilde C."/>
            <person name="Kianianmomeni A."/>
            <person name="Burglin T.R."/>
            <person name="Frech C."/>
            <person name="Turcotte B."/>
            <person name="Kopec K.O."/>
            <person name="Synnott J.M."/>
            <person name="Choo C."/>
            <person name="Paponov I."/>
            <person name="Finkler A."/>
            <person name="Soon Heng Tan C."/>
            <person name="Hutchins A.P."/>
            <person name="Weinmeier T."/>
            <person name="Rattei T."/>
            <person name="Chu J.S."/>
            <person name="Gimenez G."/>
            <person name="Irimia M."/>
            <person name="Rigden D.J."/>
            <person name="Fitzpatrick D.A."/>
            <person name="Lorenzo-Morales J."/>
            <person name="Bateman A."/>
            <person name="Chiu C.H."/>
            <person name="Tang P."/>
            <person name="Hegemann P."/>
            <person name="Fromm H."/>
            <person name="Raoult D."/>
            <person name="Greub G."/>
            <person name="Miranda-Saavedra D."/>
            <person name="Chen N."/>
            <person name="Nash P."/>
            <person name="Ginger M.L."/>
            <person name="Horn M."/>
            <person name="Schaap P."/>
            <person name="Caler L."/>
            <person name="Loftus B."/>
        </authorList>
    </citation>
    <scope>NUCLEOTIDE SEQUENCE [LARGE SCALE GENOMIC DNA]</scope>
    <source>
        <strain evidence="11 12">Neff</strain>
    </source>
</reference>
<dbReference type="InterPro" id="IPR012501">
    <property type="entry name" value="Vps54_C"/>
</dbReference>
<dbReference type="VEuPathDB" id="AmoebaDB:ACA1_064620"/>
<dbReference type="EMBL" id="KB007974">
    <property type="protein sequence ID" value="ELR17675.1"/>
    <property type="molecule type" value="Genomic_DNA"/>
</dbReference>
<name>L8GXG3_ACACF</name>
<feature type="compositionally biased region" description="Low complexity" evidence="8">
    <location>
        <begin position="662"/>
        <end position="677"/>
    </location>
</feature>
<dbReference type="GO" id="GO:0019905">
    <property type="term" value="F:syntaxin binding"/>
    <property type="evidence" value="ECO:0007669"/>
    <property type="project" value="TreeGrafter"/>
</dbReference>
<evidence type="ECO:0000256" key="8">
    <source>
        <dbReference type="SAM" id="MobiDB-lite"/>
    </source>
</evidence>
<dbReference type="AlphaFoldDB" id="L8GXG3"/>
<dbReference type="OMA" id="ITISDEY"/>
<sequence>MEDVGSEDEETELQRVAKFSLQSLSAVMNDPSQRSSSASRAAPATHSRTSSSSTLSSSALETAKELELYIAEVNEFQRAHAPTEEEEDGRGPAVPIEAVHGMQHHIQTVPKVYFQEDFSLSDPETFEQTCHALGSSSPVLLQEKLSHYLDVVEVELVRQVSMRSGSFFTALTTLQDLHHEVASTCTAISSVRHSLGTVSDAQAKKALNIVALRRRRQNCIVVYKKLKLIARVRAAQPTIQLLLSNSDFAGALDLIATTQAILASDLQGIQSFKHTSLQLKEMTTLIQRMIQDDFLRFALGKTSEITEAAEAWAALGGEHEGDEAEKERLFHEVGLEERLSPLAFGLLRLGKIRQAFQLYREKMQKKVSSTIDRYVENFFRPPGPASAGMVVDEISVLLANLESSTFLVAFLQPLFAQVQLRLERMAYIHAILLPVLDSCVGKQEQNFGAATRPLSRSDGTGGGGDGGGGGAADKGASGKWWGRARITISDEYRNQILFDSSETLSSIRSEANARLSATEFVDMYNVAMHFVQQGEKLCKKQCFSLRNTLLSQARVFLDGFHNNRISSMAIILESETWTQAQVAHEFQQIATDIATPVGDDALQGLAARNKRSTDQRLQQMSEKVRRAHEQQQQQQRGDIERRNELRRSSGDAATPQPPPAAEPTAPKKVSGATNVNSNGGGGGEGSLSAAADRLSSTLSSAAMTFLTSGSSSTSPSGSLSSSPTSGSPLTMGETLFNKLNFRKRTPQNPAQLADNSPKAGSSNGSSGAESEQPATTTTTTTSTTAPAGDTSAAASASASSSAAAARRASRTESVAEGQGDSVSEALVIGERKFHVVNAALILVKLVGEYLNCLSLIPSLSTDVLQKVVELLSLFNSRTCGLVLGAGAMQAASLKSITAKHLSLAAESVGVEVALIPHIKARIGQYLTLKKHHILLNDLDRVLGDCKEHRQEIFTKVVMIMKDRAEVHSQGIARHYTTNIAKSTSAYMLTLIKETSTLYRVLSKILPASEIKHIFTAIFDMFNSRFTQQFNTLESLTPAGKKRLYGDIEYLLQALRGLSSELDPGTKLITLYTSRFGQPPPQQQKQPPAAATQT</sequence>
<comment type="similarity">
    <text evidence="2">Belongs to the VPS54 family.</text>
</comment>
<dbReference type="RefSeq" id="XP_004339688.1">
    <property type="nucleotide sequence ID" value="XM_004339640.1"/>
</dbReference>
<evidence type="ECO:0000313" key="11">
    <source>
        <dbReference type="EMBL" id="ELR17675.1"/>
    </source>
</evidence>
<evidence type="ECO:0000256" key="6">
    <source>
        <dbReference type="ARBA" id="ARBA00023034"/>
    </source>
</evidence>
<evidence type="ECO:0000256" key="2">
    <source>
        <dbReference type="ARBA" id="ARBA00009150"/>
    </source>
</evidence>
<evidence type="ECO:0000256" key="3">
    <source>
        <dbReference type="ARBA" id="ARBA00017665"/>
    </source>
</evidence>
<keyword evidence="12" id="KW-1185">Reference proteome</keyword>
<keyword evidence="6" id="KW-0333">Golgi apparatus</keyword>
<accession>L8GXG3</accession>
<dbReference type="GeneID" id="14918185"/>
<feature type="region of interest" description="Disordered" evidence="8">
    <location>
        <begin position="706"/>
        <end position="732"/>
    </location>
</feature>
<dbReference type="Pfam" id="PF07928">
    <property type="entry name" value="Vps54"/>
    <property type="match status" value="1"/>
</dbReference>